<evidence type="ECO:0000313" key="5">
    <source>
        <dbReference type="Proteomes" id="UP000822331"/>
    </source>
</evidence>
<dbReference type="Gene3D" id="3.10.180.10">
    <property type="entry name" value="2,3-Dihydroxybiphenyl 1,2-Dioxygenase, domain 1"/>
    <property type="match status" value="1"/>
</dbReference>
<dbReference type="RefSeq" id="WP_065701217.1">
    <property type="nucleotide sequence ID" value="NZ_CP049206.1"/>
</dbReference>
<dbReference type="Proteomes" id="UP000822331">
    <property type="component" value="Unassembled WGS sequence"/>
</dbReference>
<evidence type="ECO:0000313" key="4">
    <source>
        <dbReference type="Proteomes" id="UP000663912"/>
    </source>
</evidence>
<organism evidence="3 4">
    <name type="scientific">Agrobacterium rubi</name>
    <dbReference type="NCBI Taxonomy" id="28099"/>
    <lineage>
        <taxon>Bacteria</taxon>
        <taxon>Pseudomonadati</taxon>
        <taxon>Pseudomonadota</taxon>
        <taxon>Alphaproteobacteria</taxon>
        <taxon>Hyphomicrobiales</taxon>
        <taxon>Rhizobiaceae</taxon>
        <taxon>Rhizobium/Agrobacterium group</taxon>
        <taxon>Agrobacterium</taxon>
    </lineage>
</organism>
<proteinExistence type="predicted"/>
<name>A0AAE7R5L2_9HYPH</name>
<dbReference type="InterPro" id="IPR025870">
    <property type="entry name" value="Glyoxalase-like_dom"/>
</dbReference>
<dbReference type="InterPro" id="IPR029068">
    <property type="entry name" value="Glyas_Bleomycin-R_OHBP_Dase"/>
</dbReference>
<evidence type="ECO:0000259" key="1">
    <source>
        <dbReference type="Pfam" id="PF13468"/>
    </source>
</evidence>
<reference evidence="2 5" key="1">
    <citation type="journal article" date="2020" name="Science">
        <title>Unexpected conservation and global transmission of agrobacterial virulence plasmids.</title>
        <authorList>
            <person name="Weisberg A.J."/>
            <person name="Davis E.W. 2nd"/>
            <person name="Tabima J."/>
            <person name="Belcher M.S."/>
            <person name="Miller M."/>
            <person name="Kuo C.H."/>
            <person name="Loper J.E."/>
            <person name="Grunwald N.J."/>
            <person name="Putnam M.L."/>
            <person name="Chang J.H."/>
        </authorList>
    </citation>
    <scope>NUCLEOTIDE SEQUENCE [LARGE SCALE GENOMIC DNA]</scope>
    <source>
        <strain evidence="2 5">A19/93</strain>
    </source>
</reference>
<dbReference type="AlphaFoldDB" id="A0AAE7R5L2"/>
<dbReference type="EMBL" id="JAAMCP010000004">
    <property type="protein sequence ID" value="NTF36488.1"/>
    <property type="molecule type" value="Genomic_DNA"/>
</dbReference>
<dbReference type="Proteomes" id="UP000663912">
    <property type="component" value="Chromosome 1"/>
</dbReference>
<dbReference type="KEGG" id="arui:G6M88_00360"/>
<keyword evidence="5" id="KW-1185">Reference proteome</keyword>
<feature type="domain" description="Glyoxalase-like" evidence="1">
    <location>
        <begin position="5"/>
        <end position="194"/>
    </location>
</feature>
<protein>
    <submittedName>
        <fullName evidence="3">VOC family protein</fullName>
    </submittedName>
</protein>
<accession>A0AAE7R5L2</accession>
<reference evidence="3" key="2">
    <citation type="submission" date="2020-02" db="EMBL/GenBank/DDBJ databases">
        <title>Unexpected conservation and global transmission of agrobacterial virulence plasmids.</title>
        <authorList>
            <person name="Weisberg A.J."/>
            <person name="Davis E.W. II"/>
            <person name="Tabima J.R."/>
            <person name="Belcher M.S."/>
            <person name="Miller M."/>
            <person name="Kuo C.-H."/>
            <person name="Loper J.E."/>
            <person name="Grunwald N.J."/>
            <person name="Putnam M.L."/>
            <person name="Chang J.H."/>
        </authorList>
    </citation>
    <scope>NUCLEOTIDE SEQUENCE</scope>
    <source>
        <strain evidence="3">W2/73</strain>
    </source>
</reference>
<sequence length="291" mass="30580">MSCDVDHLVLPVSSLDLARKRLSLLGFTIAANAKHPFGTENACVFLKDGTYLEPLAISDAETYSANAAAGNAFVAKDKQFRDKHGPDGFSALVAKSDDADSDHQRFVAAQMSGGDAFSFSRPVTLPDGRVSEASFRLAFASDDESDFFFFACQRIAALPADRSSLERHENGVTGTNEVVLSANSPVDFAPLIEAVFGSLAVKDGDGELYVQTSNVGIRVLTPAGAHHLFDTAAQNNASGLIGEGIVFSVSDLAVTAALLAANGVAYTRKGTRLLVQPASGQGAIFAFEELG</sequence>
<evidence type="ECO:0000313" key="2">
    <source>
        <dbReference type="EMBL" id="NTF36488.1"/>
    </source>
</evidence>
<evidence type="ECO:0000313" key="3">
    <source>
        <dbReference type="EMBL" id="QTF98955.1"/>
    </source>
</evidence>
<dbReference type="Pfam" id="PF13468">
    <property type="entry name" value="Glyoxalase_3"/>
    <property type="match status" value="1"/>
</dbReference>
<gene>
    <name evidence="2" type="ORF">G6L72_07135</name>
    <name evidence="3" type="ORF">G6M88_00360</name>
</gene>
<dbReference type="EMBL" id="CP049206">
    <property type="protein sequence ID" value="QTF98955.1"/>
    <property type="molecule type" value="Genomic_DNA"/>
</dbReference>